<proteinExistence type="predicted"/>
<dbReference type="Proteomes" id="UP000298246">
    <property type="component" value="Unassembled WGS sequence"/>
</dbReference>
<evidence type="ECO:0000256" key="1">
    <source>
        <dbReference type="ARBA" id="ARBA00023015"/>
    </source>
</evidence>
<accession>A0A4Y8Q8H3</accession>
<dbReference type="InterPro" id="IPR050959">
    <property type="entry name" value="MarA-like"/>
</dbReference>
<reference evidence="5 6" key="1">
    <citation type="submission" date="2017-03" db="EMBL/GenBank/DDBJ databases">
        <title>Isolation of Levoglucosan Utilizing Bacteria.</title>
        <authorList>
            <person name="Arya A.S."/>
        </authorList>
    </citation>
    <scope>NUCLEOTIDE SEQUENCE [LARGE SCALE GENOMIC DNA]</scope>
    <source>
        <strain evidence="5 6">MEC069</strain>
    </source>
</reference>
<dbReference type="PANTHER" id="PTHR47504:SF5">
    <property type="entry name" value="RIGHT ORIGIN-BINDING PROTEIN"/>
    <property type="match status" value="1"/>
</dbReference>
<organism evidence="5 6">
    <name type="scientific">Paenibacillus athensensis</name>
    <dbReference type="NCBI Taxonomy" id="1967502"/>
    <lineage>
        <taxon>Bacteria</taxon>
        <taxon>Bacillati</taxon>
        <taxon>Bacillota</taxon>
        <taxon>Bacilli</taxon>
        <taxon>Bacillales</taxon>
        <taxon>Paenibacillaceae</taxon>
        <taxon>Paenibacillus</taxon>
    </lineage>
</organism>
<dbReference type="SUPFAM" id="SSF46689">
    <property type="entry name" value="Homeodomain-like"/>
    <property type="match status" value="2"/>
</dbReference>
<dbReference type="SMART" id="SM00871">
    <property type="entry name" value="AraC_E_bind"/>
    <property type="match status" value="1"/>
</dbReference>
<keyword evidence="1" id="KW-0805">Transcription regulation</keyword>
<dbReference type="Gene3D" id="3.20.80.10">
    <property type="entry name" value="Regulatory factor, effector binding domain"/>
    <property type="match status" value="1"/>
</dbReference>
<keyword evidence="3" id="KW-0804">Transcription</keyword>
<dbReference type="EMBL" id="MYFO01000003">
    <property type="protein sequence ID" value="TFE90875.1"/>
    <property type="molecule type" value="Genomic_DNA"/>
</dbReference>
<name>A0A4Y8Q8H3_9BACL</name>
<dbReference type="InterPro" id="IPR010499">
    <property type="entry name" value="AraC_E-bd"/>
</dbReference>
<evidence type="ECO:0000256" key="2">
    <source>
        <dbReference type="ARBA" id="ARBA00023125"/>
    </source>
</evidence>
<dbReference type="SUPFAM" id="SSF55136">
    <property type="entry name" value="Probable bacterial effector-binding domain"/>
    <property type="match status" value="1"/>
</dbReference>
<evidence type="ECO:0000313" key="5">
    <source>
        <dbReference type="EMBL" id="TFE90875.1"/>
    </source>
</evidence>
<dbReference type="GO" id="GO:0003700">
    <property type="term" value="F:DNA-binding transcription factor activity"/>
    <property type="evidence" value="ECO:0007669"/>
    <property type="project" value="InterPro"/>
</dbReference>
<dbReference type="InterPro" id="IPR009057">
    <property type="entry name" value="Homeodomain-like_sf"/>
</dbReference>
<dbReference type="GO" id="GO:0043565">
    <property type="term" value="F:sequence-specific DNA binding"/>
    <property type="evidence" value="ECO:0007669"/>
    <property type="project" value="InterPro"/>
</dbReference>
<comment type="caution">
    <text evidence="5">The sequence shown here is derived from an EMBL/GenBank/DDBJ whole genome shotgun (WGS) entry which is preliminary data.</text>
</comment>
<dbReference type="PANTHER" id="PTHR47504">
    <property type="entry name" value="RIGHT ORIGIN-BINDING PROTEIN"/>
    <property type="match status" value="1"/>
</dbReference>
<dbReference type="Pfam" id="PF06445">
    <property type="entry name" value="GyrI-like"/>
    <property type="match status" value="1"/>
</dbReference>
<feature type="domain" description="HTH araC/xylS-type" evidence="4">
    <location>
        <begin position="8"/>
        <end position="106"/>
    </location>
</feature>
<keyword evidence="2" id="KW-0238">DNA-binding</keyword>
<dbReference type="OrthoDB" id="9801123at2"/>
<sequence length="296" mass="33138">MDSLEHLNRALDYVEAHLADDLEVREAARLAACSEYHFTRMFSFLAGVTLSEYIRRRRLTLAAMELAQGQARIIDVAVKYGYTSPDAFARAFHNLHGVTPSEARQTGQPLKAYPRMYFRLTIEGGSEMKYRLVDKPAFRIVGLMKRVPIVFHGVNPAIAQMWQSLTMDMIGQLKGISNVEPQGLISASVHFSEGRMEEQGELDHYIGAATTAACPPEFAQLEVAAATWAVFEAVGPFPDTLQSVWGRIYAEWLPSSDYELSVGPEMLWNAHKDVTAPDFRSEIWIPVVKRRSASAN</sequence>
<dbReference type="RefSeq" id="WP_134749731.1">
    <property type="nucleotide sequence ID" value="NZ_MYFO02000007.1"/>
</dbReference>
<dbReference type="AlphaFoldDB" id="A0A4Y8Q8H3"/>
<evidence type="ECO:0000259" key="4">
    <source>
        <dbReference type="PROSITE" id="PS01124"/>
    </source>
</evidence>
<evidence type="ECO:0000256" key="3">
    <source>
        <dbReference type="ARBA" id="ARBA00023163"/>
    </source>
</evidence>
<keyword evidence="6" id="KW-1185">Reference proteome</keyword>
<dbReference type="InterPro" id="IPR029442">
    <property type="entry name" value="GyrI-like"/>
</dbReference>
<dbReference type="PRINTS" id="PR00032">
    <property type="entry name" value="HTHARAC"/>
</dbReference>
<dbReference type="PROSITE" id="PS01124">
    <property type="entry name" value="HTH_ARAC_FAMILY_2"/>
    <property type="match status" value="1"/>
</dbReference>
<dbReference type="InterPro" id="IPR018060">
    <property type="entry name" value="HTH_AraC"/>
</dbReference>
<gene>
    <name evidence="5" type="ORF">B5M42_03350</name>
</gene>
<dbReference type="Gene3D" id="1.10.10.60">
    <property type="entry name" value="Homeodomain-like"/>
    <property type="match status" value="2"/>
</dbReference>
<protein>
    <submittedName>
        <fullName evidence="5">AraC family transcriptional regulator</fullName>
    </submittedName>
</protein>
<dbReference type="InterPro" id="IPR020449">
    <property type="entry name" value="Tscrpt_reg_AraC-type_HTH"/>
</dbReference>
<dbReference type="Pfam" id="PF12833">
    <property type="entry name" value="HTH_18"/>
    <property type="match status" value="1"/>
</dbReference>
<evidence type="ECO:0000313" key="6">
    <source>
        <dbReference type="Proteomes" id="UP000298246"/>
    </source>
</evidence>
<dbReference type="InterPro" id="IPR011256">
    <property type="entry name" value="Reg_factor_effector_dom_sf"/>
</dbReference>
<dbReference type="SMART" id="SM00342">
    <property type="entry name" value="HTH_ARAC"/>
    <property type="match status" value="1"/>
</dbReference>